<sequence>MSDHNLRLVIATARRRFLRRLQDGPATFTDAISGMALPEGMDGRMFGLMVRELHRDRIIRPVGYVPSSNSCCHSRLWELVDDTKGGAE</sequence>
<evidence type="ECO:0000313" key="1">
    <source>
        <dbReference type="EMBL" id="GAA4448446.1"/>
    </source>
</evidence>
<dbReference type="RefSeq" id="WP_345320288.1">
    <property type="nucleotide sequence ID" value="NZ_BAABGA010000017.1"/>
</dbReference>
<reference evidence="2" key="1">
    <citation type="journal article" date="2019" name="Int. J. Syst. Evol. Microbiol.">
        <title>The Global Catalogue of Microorganisms (GCM) 10K type strain sequencing project: providing services to taxonomists for standard genome sequencing and annotation.</title>
        <authorList>
            <consortium name="The Broad Institute Genomics Platform"/>
            <consortium name="The Broad Institute Genome Sequencing Center for Infectious Disease"/>
            <person name="Wu L."/>
            <person name="Ma J."/>
        </authorList>
    </citation>
    <scope>NUCLEOTIDE SEQUENCE [LARGE SCALE GENOMIC DNA]</scope>
    <source>
        <strain evidence="2">JCM 17759</strain>
    </source>
</reference>
<keyword evidence="2" id="KW-1185">Reference proteome</keyword>
<name>A0ABP8MCL4_9BACT</name>
<comment type="caution">
    <text evidence="1">The sequence shown here is derived from an EMBL/GenBank/DDBJ whole genome shotgun (WGS) entry which is preliminary data.</text>
</comment>
<accession>A0ABP8MCL4</accession>
<dbReference type="Proteomes" id="UP001500840">
    <property type="component" value="Unassembled WGS sequence"/>
</dbReference>
<protein>
    <submittedName>
        <fullName evidence="1">Uncharacterized protein</fullName>
    </submittedName>
</protein>
<dbReference type="EMBL" id="BAABGA010000017">
    <property type="protein sequence ID" value="GAA4448446.1"/>
    <property type="molecule type" value="Genomic_DNA"/>
</dbReference>
<organism evidence="1 2">
    <name type="scientific">Novipirellula rosea</name>
    <dbReference type="NCBI Taxonomy" id="1031540"/>
    <lineage>
        <taxon>Bacteria</taxon>
        <taxon>Pseudomonadati</taxon>
        <taxon>Planctomycetota</taxon>
        <taxon>Planctomycetia</taxon>
        <taxon>Pirellulales</taxon>
        <taxon>Pirellulaceae</taxon>
        <taxon>Novipirellula</taxon>
    </lineage>
</organism>
<proteinExistence type="predicted"/>
<evidence type="ECO:0000313" key="2">
    <source>
        <dbReference type="Proteomes" id="UP001500840"/>
    </source>
</evidence>
<gene>
    <name evidence="1" type="ORF">GCM10023156_11590</name>
</gene>